<protein>
    <submittedName>
        <fullName evidence="1">Uncharacterized protein</fullName>
    </submittedName>
</protein>
<dbReference type="EMBL" id="JANHOG010001576">
    <property type="protein sequence ID" value="KAJ3534864.1"/>
    <property type="molecule type" value="Genomic_DNA"/>
</dbReference>
<evidence type="ECO:0000313" key="2">
    <source>
        <dbReference type="Proteomes" id="UP001148662"/>
    </source>
</evidence>
<dbReference type="Proteomes" id="UP001148662">
    <property type="component" value="Unassembled WGS sequence"/>
</dbReference>
<comment type="caution">
    <text evidence="1">The sequence shown here is derived from an EMBL/GenBank/DDBJ whole genome shotgun (WGS) entry which is preliminary data.</text>
</comment>
<accession>A0ACC1S9N5</accession>
<keyword evidence="2" id="KW-1185">Reference proteome</keyword>
<name>A0ACC1S9N5_9APHY</name>
<proteinExistence type="predicted"/>
<organism evidence="1 2">
    <name type="scientific">Phlebia brevispora</name>
    <dbReference type="NCBI Taxonomy" id="194682"/>
    <lineage>
        <taxon>Eukaryota</taxon>
        <taxon>Fungi</taxon>
        <taxon>Dikarya</taxon>
        <taxon>Basidiomycota</taxon>
        <taxon>Agaricomycotina</taxon>
        <taxon>Agaricomycetes</taxon>
        <taxon>Polyporales</taxon>
        <taxon>Meruliaceae</taxon>
        <taxon>Phlebia</taxon>
    </lineage>
</organism>
<sequence length="76" mass="8443">MEVEATAFHERMIRPGAWDMVAVQQRQTLFGTSTPQCVPAFTILGAADSMTVMAEHVYDGSNNIIHRVQQPCIAEH</sequence>
<gene>
    <name evidence="1" type="ORF">NM688_g7065</name>
</gene>
<reference evidence="1" key="1">
    <citation type="submission" date="2022-07" db="EMBL/GenBank/DDBJ databases">
        <title>Genome Sequence of Phlebia brevispora.</title>
        <authorList>
            <person name="Buettner E."/>
        </authorList>
    </citation>
    <scope>NUCLEOTIDE SEQUENCE</scope>
    <source>
        <strain evidence="1">MPL23</strain>
    </source>
</reference>
<evidence type="ECO:0000313" key="1">
    <source>
        <dbReference type="EMBL" id="KAJ3534864.1"/>
    </source>
</evidence>